<dbReference type="Gene3D" id="1.10.10.10">
    <property type="entry name" value="Winged helix-like DNA-binding domain superfamily/Winged helix DNA-binding domain"/>
    <property type="match status" value="1"/>
</dbReference>
<keyword evidence="5" id="KW-1185">Reference proteome</keyword>
<evidence type="ECO:0000256" key="1">
    <source>
        <dbReference type="ARBA" id="ARBA00023015"/>
    </source>
</evidence>
<keyword evidence="1" id="KW-0805">Transcription regulation</keyword>
<dbReference type="EMBL" id="RCDD01000003">
    <property type="protein sequence ID" value="RLK58231.1"/>
    <property type="molecule type" value="Genomic_DNA"/>
</dbReference>
<dbReference type="Pfam" id="PF03704">
    <property type="entry name" value="BTAD"/>
    <property type="match status" value="1"/>
</dbReference>
<dbReference type="SUPFAM" id="SSF46894">
    <property type="entry name" value="C-terminal effector domain of the bipartite response regulators"/>
    <property type="match status" value="1"/>
</dbReference>
<dbReference type="InterPro" id="IPR036388">
    <property type="entry name" value="WH-like_DNA-bd_sf"/>
</dbReference>
<dbReference type="InterPro" id="IPR051677">
    <property type="entry name" value="AfsR-DnrI-RedD_regulator"/>
</dbReference>
<dbReference type="SMART" id="SM01043">
    <property type="entry name" value="BTAD"/>
    <property type="match status" value="1"/>
</dbReference>
<evidence type="ECO:0000259" key="3">
    <source>
        <dbReference type="SMART" id="SM01043"/>
    </source>
</evidence>
<dbReference type="PANTHER" id="PTHR35807">
    <property type="entry name" value="TRANSCRIPTIONAL REGULATOR REDD-RELATED"/>
    <property type="match status" value="1"/>
</dbReference>
<feature type="domain" description="Bacterial transcriptional activator" evidence="3">
    <location>
        <begin position="102"/>
        <end position="244"/>
    </location>
</feature>
<evidence type="ECO:0000256" key="2">
    <source>
        <dbReference type="ARBA" id="ARBA00023163"/>
    </source>
</evidence>
<organism evidence="4 5">
    <name type="scientific">Actinokineospora cianjurensis</name>
    <dbReference type="NCBI Taxonomy" id="585224"/>
    <lineage>
        <taxon>Bacteria</taxon>
        <taxon>Bacillati</taxon>
        <taxon>Actinomycetota</taxon>
        <taxon>Actinomycetes</taxon>
        <taxon>Pseudonocardiales</taxon>
        <taxon>Pseudonocardiaceae</taxon>
        <taxon>Actinokineospora</taxon>
    </lineage>
</organism>
<gene>
    <name evidence="4" type="ORF">CLV68_4325</name>
</gene>
<comment type="caution">
    <text evidence="4">The sequence shown here is derived from an EMBL/GenBank/DDBJ whole genome shotgun (WGS) entry which is preliminary data.</text>
</comment>
<proteinExistence type="predicted"/>
<dbReference type="InterPro" id="IPR011990">
    <property type="entry name" value="TPR-like_helical_dom_sf"/>
</dbReference>
<accession>A0A421B1S3</accession>
<reference evidence="4 5" key="1">
    <citation type="submission" date="2018-10" db="EMBL/GenBank/DDBJ databases">
        <title>Genomic Encyclopedia of Archaeal and Bacterial Type Strains, Phase II (KMG-II): from individual species to whole genera.</title>
        <authorList>
            <person name="Goeker M."/>
        </authorList>
    </citation>
    <scope>NUCLEOTIDE SEQUENCE [LARGE SCALE GENOMIC DNA]</scope>
    <source>
        <strain evidence="4 5">DSM 45657</strain>
    </source>
</reference>
<dbReference type="GO" id="GO:0003677">
    <property type="term" value="F:DNA binding"/>
    <property type="evidence" value="ECO:0007669"/>
    <property type="project" value="UniProtKB-KW"/>
</dbReference>
<evidence type="ECO:0000313" key="5">
    <source>
        <dbReference type="Proteomes" id="UP000282454"/>
    </source>
</evidence>
<dbReference type="SUPFAM" id="SSF48452">
    <property type="entry name" value="TPR-like"/>
    <property type="match status" value="1"/>
</dbReference>
<dbReference type="PANTHER" id="PTHR35807:SF1">
    <property type="entry name" value="TRANSCRIPTIONAL REGULATOR REDD"/>
    <property type="match status" value="1"/>
</dbReference>
<dbReference type="GO" id="GO:0006355">
    <property type="term" value="P:regulation of DNA-templated transcription"/>
    <property type="evidence" value="ECO:0007669"/>
    <property type="project" value="InterPro"/>
</dbReference>
<evidence type="ECO:0000313" key="4">
    <source>
        <dbReference type="EMBL" id="RLK58231.1"/>
    </source>
</evidence>
<dbReference type="InterPro" id="IPR016032">
    <property type="entry name" value="Sig_transdc_resp-reg_C-effctor"/>
</dbReference>
<sequence length="263" mass="28088">MVDDGGGFDVLGPLRAHRLGAAMPVPVGVQRVVLMTLLVARRAVTGRHLLDLAWPDSVPPSGMKAVHVAISRLRGWLRSAFPGTHITRDNDSYRLDLGPWTLDADRFDHLACRGMDRTTATVVRVRHLAAALAIWRGPVLDAHPVAADFPTTAGWDLTRTAAACALADAAITSGSHLVAVPALAALAIERPMDEAVYASWAHLLTTCGRQAEAVAVLNTIRARLVDHLGLEPGPVLRAALQQALTRPLPEAPYTPTRVPIGPL</sequence>
<dbReference type="AlphaFoldDB" id="A0A421B1S3"/>
<protein>
    <submittedName>
        <fullName evidence="4">DNA-binding SARP family transcriptional activator</fullName>
    </submittedName>
</protein>
<dbReference type="RefSeq" id="WP_170224501.1">
    <property type="nucleotide sequence ID" value="NZ_RCDD01000003.1"/>
</dbReference>
<name>A0A421B1S3_9PSEU</name>
<dbReference type="Gene3D" id="1.25.40.10">
    <property type="entry name" value="Tetratricopeptide repeat domain"/>
    <property type="match status" value="1"/>
</dbReference>
<dbReference type="InterPro" id="IPR005158">
    <property type="entry name" value="BTAD"/>
</dbReference>
<keyword evidence="4" id="KW-0238">DNA-binding</keyword>
<dbReference type="Proteomes" id="UP000282454">
    <property type="component" value="Unassembled WGS sequence"/>
</dbReference>
<keyword evidence="2" id="KW-0804">Transcription</keyword>